<dbReference type="AlphaFoldDB" id="Q5NX23"/>
<dbReference type="HOGENOM" id="CLU_1479192_0_0_4"/>
<proteinExistence type="predicted"/>
<dbReference type="Proteomes" id="UP000006552">
    <property type="component" value="Plasmid 1"/>
</dbReference>
<keyword evidence="2" id="KW-1185">Reference proteome</keyword>
<name>Q5NX23_AROAE</name>
<protein>
    <submittedName>
        <fullName evidence="1">Uncharacterized protein</fullName>
    </submittedName>
</protein>
<sequence>MPQAQYELVYAHIFHTPQSSSLITSLSSACRGALVCHSSERREIMQEKIAKFESLVAGGMRPGRAARRVFSGSDAEIQSLAQLAGLRFSVSGDYSAFEAAYHDVRSCMQGKGALCHQFYSLLGVVIATLADERGVIVARALLAGHLFYQVYGDNGRRQLAWPVDDNYLGRLDLQPGRSGSEG</sequence>
<reference evidence="1 2" key="1">
    <citation type="journal article" date="2005" name="Arch. Microbiol.">
        <title>The genome sequence of an anaerobic aromatic-degrading denitrifying bacterium, strain EbN1.</title>
        <authorList>
            <person name="Rabus R."/>
            <person name="Kube M."/>
            <person name="Heider J."/>
            <person name="Beck A."/>
            <person name="Heitmann K."/>
            <person name="Widdel F."/>
            <person name="Reinhardt R."/>
        </authorList>
    </citation>
    <scope>NUCLEOTIDE SEQUENCE [LARGE SCALE GENOMIC DNA]</scope>
    <source>
        <strain evidence="1 2">EbN1</strain>
        <plasmid evidence="2">Plasmid pAzo1</plasmid>
    </source>
</reference>
<dbReference type="EMBL" id="CR555307">
    <property type="protein sequence ID" value="CAI10391.1"/>
    <property type="molecule type" value="Genomic_DNA"/>
</dbReference>
<organism evidence="1 2">
    <name type="scientific">Aromatoleum aromaticum (strain DSM 19018 / LMG 30748 / EbN1)</name>
    <name type="common">Azoarcus sp. (strain EbN1)</name>
    <dbReference type="NCBI Taxonomy" id="76114"/>
    <lineage>
        <taxon>Bacteria</taxon>
        <taxon>Pseudomonadati</taxon>
        <taxon>Pseudomonadota</taxon>
        <taxon>Betaproteobacteria</taxon>
        <taxon>Rhodocyclales</taxon>
        <taxon>Rhodocyclaceae</taxon>
        <taxon>Aromatoleum</taxon>
    </lineage>
</organism>
<evidence type="ECO:0000313" key="1">
    <source>
        <dbReference type="EMBL" id="CAI10391.1"/>
    </source>
</evidence>
<evidence type="ECO:0000313" key="2">
    <source>
        <dbReference type="Proteomes" id="UP000006552"/>
    </source>
</evidence>
<dbReference type="KEGG" id="eba:p1B196"/>
<gene>
    <name evidence="1" type="ORF">p1B196</name>
</gene>
<accession>Q5NX23</accession>
<geneLocation type="plasmid" evidence="2">
    <name>pAzo1</name>
</geneLocation>
<keyword evidence="1" id="KW-0614">Plasmid</keyword>